<feature type="region of interest" description="Disordered" evidence="1">
    <location>
        <begin position="258"/>
        <end position="285"/>
    </location>
</feature>
<accession>G2PM73</accession>
<evidence type="ECO:0008006" key="4">
    <source>
        <dbReference type="Google" id="ProtNLM"/>
    </source>
</evidence>
<gene>
    <name evidence="2" type="ordered locus">Murru_2131</name>
</gene>
<sequence>MKNLYIILIIPFVCQFGFSQDLIVTTSNDSINCKITKVKRDQIFFVFKKNSEVQSTLIPLKNVASYRYDFYEEPNISKDEIPGSNKNSGFRIGVNAGYSYDPGKDYDSGSSELNNYFDKLRSGYHIEGSTIYLFDEYFGLGVRYSYYNANNELIGAFEDPSIVYRDDITVNFIGPQFSLRFLNQSKKNAFFLNSSIGYLSYKNEQDYSNPVKITGNAIGFVSEVGYDIGIAENWSLGLQIGITAGRVKKVTFDDGTSTEEIELPKNQRPQGSGRIDFGMGLRYYP</sequence>
<reference evidence="2 3" key="2">
    <citation type="journal article" date="2012" name="Stand. Genomic Sci.">
        <title>Complete genome sequence of the facultatively anaerobic, appendaged bacterium Muricauda ruestringensis type strain (B1(T)).</title>
        <authorList>
            <person name="Huntemann M."/>
            <person name="Teshima H."/>
            <person name="Lapidus A."/>
            <person name="Nolan M."/>
            <person name="Lucas S."/>
            <person name="Hammon N."/>
            <person name="Deshpande S."/>
            <person name="Cheng J.F."/>
            <person name="Tapia R."/>
            <person name="Goodwin L.A."/>
            <person name="Pitluck S."/>
            <person name="Liolios K."/>
            <person name="Pagani I."/>
            <person name="Ivanova N."/>
            <person name="Mavromatis K."/>
            <person name="Mikhailova N."/>
            <person name="Pati A."/>
            <person name="Chen A."/>
            <person name="Palaniappan K."/>
            <person name="Land M."/>
            <person name="Hauser L."/>
            <person name="Pan C."/>
            <person name="Brambilla E.M."/>
            <person name="Rohde M."/>
            <person name="Spring S."/>
            <person name="Goker M."/>
            <person name="Detter J.C."/>
            <person name="Bristow J."/>
            <person name="Eisen J.A."/>
            <person name="Markowitz V."/>
            <person name="Hugenholtz P."/>
            <person name="Kyrpides N.C."/>
            <person name="Klenk H.P."/>
            <person name="Woyke T."/>
        </authorList>
    </citation>
    <scope>NUCLEOTIDE SEQUENCE [LARGE SCALE GENOMIC DNA]</scope>
    <source>
        <strain evidence="3">DSM 13258 / LMG 19739 / B1</strain>
    </source>
</reference>
<reference evidence="3" key="1">
    <citation type="submission" date="2011-08" db="EMBL/GenBank/DDBJ databases">
        <title>The complete genome of Muricauda ruestringensis DSM 13258.</title>
        <authorList>
            <person name="Lucas S."/>
            <person name="Han J."/>
            <person name="Lapidus A."/>
            <person name="Bruce D."/>
            <person name="Goodwin L."/>
            <person name="Pitluck S."/>
            <person name="Peters L."/>
            <person name="Kyrpides N."/>
            <person name="Mavromatis K."/>
            <person name="Ivanova N."/>
            <person name="Ovchinnikova G."/>
            <person name="Teshima H."/>
            <person name="Detter J.C."/>
            <person name="Tapia R."/>
            <person name="Han C."/>
            <person name="Land M."/>
            <person name="Hauser L."/>
            <person name="Markowitz V."/>
            <person name="Cheng J.-F."/>
            <person name="Hugenholtz P."/>
            <person name="Woyke T."/>
            <person name="Wu D."/>
            <person name="Spring S."/>
            <person name="Schroeder M."/>
            <person name="Brambilla E."/>
            <person name="Klenk H.-P."/>
            <person name="Eisen J.A."/>
        </authorList>
    </citation>
    <scope>NUCLEOTIDE SEQUENCE [LARGE SCALE GENOMIC DNA]</scope>
    <source>
        <strain evidence="3">DSM 13258 / LMG 19739 / B1</strain>
    </source>
</reference>
<dbReference type="eggNOG" id="COG2067">
    <property type="taxonomic scope" value="Bacteria"/>
</dbReference>
<dbReference type="AlphaFoldDB" id="G2PM73"/>
<dbReference type="STRING" id="886377.Murru_2131"/>
<dbReference type="EMBL" id="CP002999">
    <property type="protein sequence ID" value="AEM71170.1"/>
    <property type="molecule type" value="Genomic_DNA"/>
</dbReference>
<proteinExistence type="predicted"/>
<evidence type="ECO:0000256" key="1">
    <source>
        <dbReference type="SAM" id="MobiDB-lite"/>
    </source>
</evidence>
<dbReference type="OrthoDB" id="1093738at2"/>
<protein>
    <recommendedName>
        <fullName evidence="4">Outer membrane protein beta-barrel domain-containing protein</fullName>
    </recommendedName>
</protein>
<dbReference type="SUPFAM" id="SSF56925">
    <property type="entry name" value="OMPA-like"/>
    <property type="match status" value="1"/>
</dbReference>
<organism evidence="2 3">
    <name type="scientific">Allomuricauda ruestringensis (strain DSM 13258 / CIP 107369 / LMG 19739 / B1)</name>
    <name type="common">Muricauda ruestringensis</name>
    <dbReference type="NCBI Taxonomy" id="886377"/>
    <lineage>
        <taxon>Bacteria</taxon>
        <taxon>Pseudomonadati</taxon>
        <taxon>Bacteroidota</taxon>
        <taxon>Flavobacteriia</taxon>
        <taxon>Flavobacteriales</taxon>
        <taxon>Flavobacteriaceae</taxon>
        <taxon>Flagellimonas</taxon>
    </lineage>
</organism>
<evidence type="ECO:0000313" key="3">
    <source>
        <dbReference type="Proteomes" id="UP000008908"/>
    </source>
</evidence>
<dbReference type="RefSeq" id="WP_014033451.1">
    <property type="nucleotide sequence ID" value="NC_015945.1"/>
</dbReference>
<dbReference type="Proteomes" id="UP000008908">
    <property type="component" value="Chromosome"/>
</dbReference>
<dbReference type="HOGENOM" id="CLU_1041035_0_0_10"/>
<dbReference type="KEGG" id="mrs:Murru_2131"/>
<name>G2PM73_ALLRU</name>
<keyword evidence="3" id="KW-1185">Reference proteome</keyword>
<evidence type="ECO:0000313" key="2">
    <source>
        <dbReference type="EMBL" id="AEM71170.1"/>
    </source>
</evidence>
<dbReference type="InterPro" id="IPR011250">
    <property type="entry name" value="OMP/PagP_B-barrel"/>
</dbReference>